<feature type="domain" description="Phospholipid/glycerol acyltransferase" evidence="2">
    <location>
        <begin position="38"/>
        <end position="165"/>
    </location>
</feature>
<reference evidence="3" key="2">
    <citation type="submission" date="2020-09" db="EMBL/GenBank/DDBJ databases">
        <authorList>
            <person name="Sun Q."/>
            <person name="Zhou Y."/>
        </authorList>
    </citation>
    <scope>NUCLEOTIDE SEQUENCE</scope>
    <source>
        <strain evidence="3">CGMCC 1.12751</strain>
    </source>
</reference>
<dbReference type="GO" id="GO:0004366">
    <property type="term" value="F:glycerol-3-phosphate O-acyltransferase activity"/>
    <property type="evidence" value="ECO:0007669"/>
    <property type="project" value="TreeGrafter"/>
</dbReference>
<feature type="transmembrane region" description="Helical" evidence="1">
    <location>
        <begin position="264"/>
        <end position="283"/>
    </location>
</feature>
<evidence type="ECO:0000256" key="1">
    <source>
        <dbReference type="SAM" id="Phobius"/>
    </source>
</evidence>
<reference evidence="3" key="1">
    <citation type="journal article" date="2014" name="Int. J. Syst. Evol. Microbiol.">
        <title>Complete genome sequence of Corynebacterium casei LMG S-19264T (=DSM 44701T), isolated from a smear-ripened cheese.</title>
        <authorList>
            <consortium name="US DOE Joint Genome Institute (JGI-PGF)"/>
            <person name="Walter F."/>
            <person name="Albersmeier A."/>
            <person name="Kalinowski J."/>
            <person name="Ruckert C."/>
        </authorList>
    </citation>
    <scope>NUCLEOTIDE SEQUENCE</scope>
    <source>
        <strain evidence="3">CGMCC 1.12751</strain>
    </source>
</reference>
<gene>
    <name evidence="3" type="ORF">GCM10010976_32850</name>
</gene>
<dbReference type="SMART" id="SM00563">
    <property type="entry name" value="PlsC"/>
    <property type="match status" value="1"/>
</dbReference>
<dbReference type="InterPro" id="IPR002123">
    <property type="entry name" value="Plipid/glycerol_acylTrfase"/>
</dbReference>
<evidence type="ECO:0000259" key="2">
    <source>
        <dbReference type="SMART" id="SM00563"/>
    </source>
</evidence>
<dbReference type="EMBL" id="BMFQ01000004">
    <property type="protein sequence ID" value="GGG59528.1"/>
    <property type="molecule type" value="Genomic_DNA"/>
</dbReference>
<dbReference type="GO" id="GO:0008654">
    <property type="term" value="P:phospholipid biosynthetic process"/>
    <property type="evidence" value="ECO:0007669"/>
    <property type="project" value="TreeGrafter"/>
</dbReference>
<dbReference type="GO" id="GO:0016287">
    <property type="term" value="F:glycerone-phosphate O-acyltransferase activity"/>
    <property type="evidence" value="ECO:0007669"/>
    <property type="project" value="TreeGrafter"/>
</dbReference>
<feature type="transmembrane region" description="Helical" evidence="1">
    <location>
        <begin position="323"/>
        <end position="341"/>
    </location>
</feature>
<dbReference type="InterPro" id="IPR052744">
    <property type="entry name" value="GPAT/DAPAT"/>
</dbReference>
<dbReference type="RefSeq" id="WP_229736704.1">
    <property type="nucleotide sequence ID" value="NZ_BMFQ01000004.1"/>
</dbReference>
<evidence type="ECO:0000313" key="3">
    <source>
        <dbReference type="EMBL" id="GGG59528.1"/>
    </source>
</evidence>
<dbReference type="PANTHER" id="PTHR31605:SF0">
    <property type="entry name" value="GLYCEROL-3-PHOSPHATE O-ACYLTRANSFERASE 1"/>
    <property type="match status" value="1"/>
</dbReference>
<sequence length="343" mass="39319">MKKIWLHTVRIYLTIGLFFYYKKLVVVKESKMPKNKPLIFLSNHQNALIDALLIATTSGRFSYFLTRASVFNKPLVSKLLHSVNMLPVYRVRDGWNTISNNNAIFKRCTEELKNNEVVALFPEGNHHKNRSVRSLSKGFTRIIFETLSAYPDLDLELVPIGINYKEISAFGDSVSLYYGKPIPAKSLVSDFSNEEIVSLRQSIQEKIKGLTTHIDFDVYPETIEKLNALNVDFLNPKEVNKCIQSNFELCESKPKQTKNLFKKFFIGLLILNLFVPFIVWKYYVKPTIKEVEFVATARFAIAITLVPFWILICCLIIGFSFGFVFGLAYVMCVLLIALLSVKL</sequence>
<protein>
    <recommendedName>
        <fullName evidence="2">Phospholipid/glycerol acyltransferase domain-containing protein</fullName>
    </recommendedName>
</protein>
<evidence type="ECO:0000313" key="4">
    <source>
        <dbReference type="Proteomes" id="UP000625976"/>
    </source>
</evidence>
<organism evidence="3 4">
    <name type="scientific">Bizionia arctica</name>
    <dbReference type="NCBI Taxonomy" id="1495645"/>
    <lineage>
        <taxon>Bacteria</taxon>
        <taxon>Pseudomonadati</taxon>
        <taxon>Bacteroidota</taxon>
        <taxon>Flavobacteriia</taxon>
        <taxon>Flavobacteriales</taxon>
        <taxon>Flavobacteriaceae</taxon>
        <taxon>Bizionia</taxon>
    </lineage>
</organism>
<dbReference type="Pfam" id="PF01553">
    <property type="entry name" value="Acyltransferase"/>
    <property type="match status" value="1"/>
</dbReference>
<dbReference type="Proteomes" id="UP000625976">
    <property type="component" value="Unassembled WGS sequence"/>
</dbReference>
<accession>A0A917LV69</accession>
<dbReference type="CDD" id="cd07992">
    <property type="entry name" value="LPLAT_AAK14816-like"/>
    <property type="match status" value="1"/>
</dbReference>
<comment type="caution">
    <text evidence="3">The sequence shown here is derived from an EMBL/GenBank/DDBJ whole genome shotgun (WGS) entry which is preliminary data.</text>
</comment>
<keyword evidence="1" id="KW-0472">Membrane</keyword>
<proteinExistence type="predicted"/>
<dbReference type="SUPFAM" id="SSF69593">
    <property type="entry name" value="Glycerol-3-phosphate (1)-acyltransferase"/>
    <property type="match status" value="1"/>
</dbReference>
<keyword evidence="1" id="KW-1133">Transmembrane helix</keyword>
<keyword evidence="4" id="KW-1185">Reference proteome</keyword>
<keyword evidence="1" id="KW-0812">Transmembrane</keyword>
<dbReference type="AlphaFoldDB" id="A0A917LV69"/>
<dbReference type="PANTHER" id="PTHR31605">
    <property type="entry name" value="GLYCEROL-3-PHOSPHATE O-ACYLTRANSFERASE 1"/>
    <property type="match status" value="1"/>
</dbReference>
<feature type="transmembrane region" description="Helical" evidence="1">
    <location>
        <begin position="295"/>
        <end position="316"/>
    </location>
</feature>
<name>A0A917LV69_9FLAO</name>